<organism evidence="2 3">
    <name type="scientific">Caballeronia ptereochthonis</name>
    <dbReference type="NCBI Taxonomy" id="1777144"/>
    <lineage>
        <taxon>Bacteria</taxon>
        <taxon>Pseudomonadati</taxon>
        <taxon>Pseudomonadota</taxon>
        <taxon>Betaproteobacteria</taxon>
        <taxon>Burkholderiales</taxon>
        <taxon>Burkholderiaceae</taxon>
        <taxon>Caballeronia</taxon>
    </lineage>
</organism>
<dbReference type="Proteomes" id="UP000054978">
    <property type="component" value="Unassembled WGS sequence"/>
</dbReference>
<evidence type="ECO:0000256" key="1">
    <source>
        <dbReference type="SAM" id="MobiDB-lite"/>
    </source>
</evidence>
<evidence type="ECO:0000313" key="2">
    <source>
        <dbReference type="EMBL" id="SAK57209.1"/>
    </source>
</evidence>
<dbReference type="AlphaFoldDB" id="A0A158AHP5"/>
<proteinExistence type="predicted"/>
<dbReference type="EMBL" id="FCOB02000007">
    <property type="protein sequence ID" value="SAK57209.1"/>
    <property type="molecule type" value="Genomic_DNA"/>
</dbReference>
<protein>
    <submittedName>
        <fullName evidence="2">Uncharacterized protein</fullName>
    </submittedName>
</protein>
<evidence type="ECO:0000313" key="3">
    <source>
        <dbReference type="Proteomes" id="UP000054978"/>
    </source>
</evidence>
<gene>
    <name evidence="2" type="ORF">AWB83_01843</name>
</gene>
<accession>A0A158AHP5</accession>
<feature type="compositionally biased region" description="Basic residues" evidence="1">
    <location>
        <begin position="107"/>
        <end position="116"/>
    </location>
</feature>
<comment type="caution">
    <text evidence="2">The sequence shown here is derived from an EMBL/GenBank/DDBJ whole genome shotgun (WGS) entry which is preliminary data.</text>
</comment>
<feature type="region of interest" description="Disordered" evidence="1">
    <location>
        <begin position="104"/>
        <end position="146"/>
    </location>
</feature>
<name>A0A158AHP5_9BURK</name>
<sequence>MGLELRFSVTVQKRSLLNAVSNGRLGSTTTDRISRESVTTDPPGPFYDTDLDLNCVTELTTKATSTLRMSATNRTLMSLKSGGRDGSIVARLLCVSAHSTQIERPFHGKASRHSTRSRAEIPQQGERCGRGCSPSAAAKSARHRHSMRRTRGSAMASMRFAHPCAWYRAERPVGRFRFMDALLKVAEIANPPLRALDIIASSFREVGIRCRKIEFLILHNETYQHISSVKARYKCRVLPSIFP</sequence>
<keyword evidence="3" id="KW-1185">Reference proteome</keyword>
<reference evidence="2" key="1">
    <citation type="submission" date="2016-01" db="EMBL/GenBank/DDBJ databases">
        <authorList>
            <person name="Peeters C."/>
        </authorList>
    </citation>
    <scope>NUCLEOTIDE SEQUENCE [LARGE SCALE GENOMIC DNA]</scope>
    <source>
        <strain evidence="2">LMG 29326</strain>
    </source>
</reference>